<dbReference type="AlphaFoldDB" id="A0A2U8DWH6"/>
<dbReference type="FunFam" id="3.30.565.10:FF:000037">
    <property type="entry name" value="Hybrid sensor histidine kinase/response regulator"/>
    <property type="match status" value="1"/>
</dbReference>
<evidence type="ECO:0000256" key="2">
    <source>
        <dbReference type="ARBA" id="ARBA00012438"/>
    </source>
</evidence>
<accession>A0A2U8DWH6</accession>
<comment type="catalytic activity">
    <reaction evidence="1">
        <text>ATP + protein L-histidine = ADP + protein N-phospho-L-histidine.</text>
        <dbReference type="EC" id="2.7.13.3"/>
    </reaction>
</comment>
<dbReference type="PRINTS" id="PR00344">
    <property type="entry name" value="BCTRLSENSOR"/>
</dbReference>
<dbReference type="SUPFAM" id="SSF55785">
    <property type="entry name" value="PYP-like sensor domain (PAS domain)"/>
    <property type="match status" value="1"/>
</dbReference>
<dbReference type="GO" id="GO:0006355">
    <property type="term" value="P:regulation of DNA-templated transcription"/>
    <property type="evidence" value="ECO:0007669"/>
    <property type="project" value="InterPro"/>
</dbReference>
<dbReference type="SUPFAM" id="SSF47384">
    <property type="entry name" value="Homodimeric domain of signal transducing histidine kinase"/>
    <property type="match status" value="1"/>
</dbReference>
<dbReference type="SMART" id="SM00091">
    <property type="entry name" value="PAS"/>
    <property type="match status" value="1"/>
</dbReference>
<dbReference type="Pfam" id="PF02518">
    <property type="entry name" value="HATPase_c"/>
    <property type="match status" value="1"/>
</dbReference>
<evidence type="ECO:0000256" key="3">
    <source>
        <dbReference type="ARBA" id="ARBA00022553"/>
    </source>
</evidence>
<gene>
    <name evidence="11" type="ORF">B9W14_19550</name>
</gene>
<dbReference type="KEGG" id="cdrk:B9W14_19550"/>
<evidence type="ECO:0000313" key="12">
    <source>
        <dbReference type="Proteomes" id="UP000244910"/>
    </source>
</evidence>
<sequence length="447" mass="50920">MKGVLTVLSSDYSCLFSNNSNNNFIVNTDIPNDKNMINTIIDNVPIGVIILDSKFNIILWNSTLEEMSKIYNKTVIGKNFFQIFPNAFTEDINIKIKSIINDKEAIILDNLLVNNFFSSKHQKYCNIKISALKNKSSISNEIMFTFEDCTVLQNVKYELNKECSIIKTLIKKIREDRLHLNKMQEIDKLRTDFFTNISHDLRTPLNIILSALQLMKSFNNLNCNEEKSFKYFKSIKQNSLRLLKLINNLIDITKIDSGYFQINTGNYNIVNVVEDITLSVAQYVENKSITLTFDTNTEEKIMACDPDKIERIMLNLISNAIKFTNPGGHIFINIFDKNDYIIICVGDTGIGILENDLDIIFERFRQSNATSSINYTGSGIGLSLVKSLVEMHGGKISVKSTYGKGTKFTIKLPVTIKETDNVPIQNTSFNKNHIEKVSIEFSDIYTS</sequence>
<dbReference type="Gene3D" id="1.10.287.130">
    <property type="match status" value="1"/>
</dbReference>
<evidence type="ECO:0000259" key="10">
    <source>
        <dbReference type="PROSITE" id="PS50112"/>
    </source>
</evidence>
<dbReference type="PANTHER" id="PTHR43711">
    <property type="entry name" value="TWO-COMPONENT HISTIDINE KINASE"/>
    <property type="match status" value="1"/>
</dbReference>
<dbReference type="PROSITE" id="PS50112">
    <property type="entry name" value="PAS"/>
    <property type="match status" value="1"/>
</dbReference>
<proteinExistence type="predicted"/>
<evidence type="ECO:0000256" key="1">
    <source>
        <dbReference type="ARBA" id="ARBA00000085"/>
    </source>
</evidence>
<dbReference type="InterPro" id="IPR050736">
    <property type="entry name" value="Sensor_HK_Regulatory"/>
</dbReference>
<dbReference type="EMBL" id="CP020953">
    <property type="protein sequence ID" value="AWI06594.1"/>
    <property type="molecule type" value="Genomic_DNA"/>
</dbReference>
<dbReference type="InterPro" id="IPR036890">
    <property type="entry name" value="HATPase_C_sf"/>
</dbReference>
<evidence type="ECO:0000256" key="5">
    <source>
        <dbReference type="ARBA" id="ARBA00022741"/>
    </source>
</evidence>
<keyword evidence="7" id="KW-0067">ATP-binding</keyword>
<name>A0A2U8DWH6_9CLOT</name>
<organism evidence="11 12">
    <name type="scientific">Clostridium drakei</name>
    <dbReference type="NCBI Taxonomy" id="332101"/>
    <lineage>
        <taxon>Bacteria</taxon>
        <taxon>Bacillati</taxon>
        <taxon>Bacillota</taxon>
        <taxon>Clostridia</taxon>
        <taxon>Eubacteriales</taxon>
        <taxon>Clostridiaceae</taxon>
        <taxon>Clostridium</taxon>
    </lineage>
</organism>
<dbReference type="SMART" id="SM00388">
    <property type="entry name" value="HisKA"/>
    <property type="match status" value="1"/>
</dbReference>
<dbReference type="InterPro" id="IPR013767">
    <property type="entry name" value="PAS_fold"/>
</dbReference>
<feature type="domain" description="Histidine kinase" evidence="9">
    <location>
        <begin position="196"/>
        <end position="416"/>
    </location>
</feature>
<keyword evidence="5" id="KW-0547">Nucleotide-binding</keyword>
<evidence type="ECO:0000259" key="9">
    <source>
        <dbReference type="PROSITE" id="PS50109"/>
    </source>
</evidence>
<feature type="domain" description="PAS" evidence="10">
    <location>
        <begin position="33"/>
        <end position="103"/>
    </location>
</feature>
<dbReference type="InterPro" id="IPR003594">
    <property type="entry name" value="HATPase_dom"/>
</dbReference>
<evidence type="ECO:0000256" key="4">
    <source>
        <dbReference type="ARBA" id="ARBA00022679"/>
    </source>
</evidence>
<dbReference type="SUPFAM" id="SSF55874">
    <property type="entry name" value="ATPase domain of HSP90 chaperone/DNA topoisomerase II/histidine kinase"/>
    <property type="match status" value="1"/>
</dbReference>
<keyword evidence="3" id="KW-0597">Phosphoprotein</keyword>
<keyword evidence="6" id="KW-0418">Kinase</keyword>
<keyword evidence="8" id="KW-0902">Two-component regulatory system</keyword>
<dbReference type="OrthoDB" id="9813394at2"/>
<dbReference type="InterPro" id="IPR005467">
    <property type="entry name" value="His_kinase_dom"/>
</dbReference>
<dbReference type="PROSITE" id="PS50109">
    <property type="entry name" value="HIS_KIN"/>
    <property type="match status" value="1"/>
</dbReference>
<dbReference type="GO" id="GO:0000155">
    <property type="term" value="F:phosphorelay sensor kinase activity"/>
    <property type="evidence" value="ECO:0007669"/>
    <property type="project" value="InterPro"/>
</dbReference>
<dbReference type="CDD" id="cd00082">
    <property type="entry name" value="HisKA"/>
    <property type="match status" value="1"/>
</dbReference>
<dbReference type="NCBIfam" id="TIGR00229">
    <property type="entry name" value="sensory_box"/>
    <property type="match status" value="1"/>
</dbReference>
<dbReference type="CDD" id="cd00130">
    <property type="entry name" value="PAS"/>
    <property type="match status" value="1"/>
</dbReference>
<dbReference type="InterPro" id="IPR000014">
    <property type="entry name" value="PAS"/>
</dbReference>
<dbReference type="GO" id="GO:0005524">
    <property type="term" value="F:ATP binding"/>
    <property type="evidence" value="ECO:0007669"/>
    <property type="project" value="UniProtKB-KW"/>
</dbReference>
<dbReference type="Gene3D" id="3.30.565.10">
    <property type="entry name" value="Histidine kinase-like ATPase, C-terminal domain"/>
    <property type="match status" value="1"/>
</dbReference>
<dbReference type="InterPro" id="IPR003661">
    <property type="entry name" value="HisK_dim/P_dom"/>
</dbReference>
<dbReference type="Proteomes" id="UP000244910">
    <property type="component" value="Chromosome"/>
</dbReference>
<dbReference type="InterPro" id="IPR036097">
    <property type="entry name" value="HisK_dim/P_sf"/>
</dbReference>
<protein>
    <recommendedName>
        <fullName evidence="2">histidine kinase</fullName>
        <ecNumber evidence="2">2.7.13.3</ecNumber>
    </recommendedName>
</protein>
<dbReference type="InterPro" id="IPR004358">
    <property type="entry name" value="Sig_transdc_His_kin-like_C"/>
</dbReference>
<evidence type="ECO:0000256" key="6">
    <source>
        <dbReference type="ARBA" id="ARBA00022777"/>
    </source>
</evidence>
<dbReference type="PANTHER" id="PTHR43711:SF26">
    <property type="entry name" value="SENSOR HISTIDINE KINASE RCSC"/>
    <property type="match status" value="1"/>
</dbReference>
<keyword evidence="4" id="KW-0808">Transferase</keyword>
<dbReference type="Pfam" id="PF00512">
    <property type="entry name" value="HisKA"/>
    <property type="match status" value="1"/>
</dbReference>
<evidence type="ECO:0000256" key="8">
    <source>
        <dbReference type="ARBA" id="ARBA00023012"/>
    </source>
</evidence>
<dbReference type="EC" id="2.7.13.3" evidence="2"/>
<reference evidence="12" key="1">
    <citation type="submission" date="2017-04" db="EMBL/GenBank/DDBJ databases">
        <authorList>
            <person name="Song Y."/>
            <person name="Cho B.-K."/>
        </authorList>
    </citation>
    <scope>NUCLEOTIDE SEQUENCE [LARGE SCALE GENOMIC DNA]</scope>
    <source>
        <strain evidence="12">SL1</strain>
    </source>
</reference>
<dbReference type="SMART" id="SM00387">
    <property type="entry name" value="HATPase_c"/>
    <property type="match status" value="1"/>
</dbReference>
<keyword evidence="12" id="KW-1185">Reference proteome</keyword>
<dbReference type="Pfam" id="PF00989">
    <property type="entry name" value="PAS"/>
    <property type="match status" value="1"/>
</dbReference>
<dbReference type="InterPro" id="IPR035965">
    <property type="entry name" value="PAS-like_dom_sf"/>
</dbReference>
<evidence type="ECO:0000256" key="7">
    <source>
        <dbReference type="ARBA" id="ARBA00022840"/>
    </source>
</evidence>
<evidence type="ECO:0000313" key="11">
    <source>
        <dbReference type="EMBL" id="AWI06594.1"/>
    </source>
</evidence>
<dbReference type="Gene3D" id="3.30.450.20">
    <property type="entry name" value="PAS domain"/>
    <property type="match status" value="1"/>
</dbReference>